<dbReference type="Pfam" id="PF14584">
    <property type="entry name" value="DUF4446"/>
    <property type="match status" value="1"/>
</dbReference>
<dbReference type="eggNOG" id="COG1196">
    <property type="taxonomic scope" value="Bacteria"/>
</dbReference>
<organism evidence="2 3">
    <name type="scientific">Cellulosilyticum lentocellum (strain ATCC 49066 / DSM 5427 / NCIMB 11756 / RHM5)</name>
    <name type="common">Clostridium lentocellum</name>
    <dbReference type="NCBI Taxonomy" id="642492"/>
    <lineage>
        <taxon>Bacteria</taxon>
        <taxon>Bacillati</taxon>
        <taxon>Bacillota</taxon>
        <taxon>Clostridia</taxon>
        <taxon>Lachnospirales</taxon>
        <taxon>Cellulosilyticaceae</taxon>
        <taxon>Cellulosilyticum</taxon>
    </lineage>
</organism>
<keyword evidence="1" id="KW-0472">Membrane</keyword>
<dbReference type="Proteomes" id="UP000008467">
    <property type="component" value="Chromosome"/>
</dbReference>
<dbReference type="InterPro" id="IPR027981">
    <property type="entry name" value="DUF4446"/>
</dbReference>
<dbReference type="EMBL" id="CP002582">
    <property type="protein sequence ID" value="ADZ85932.1"/>
    <property type="molecule type" value="Genomic_DNA"/>
</dbReference>
<proteinExistence type="predicted"/>
<name>F2JNP3_CELLD</name>
<keyword evidence="3" id="KW-1185">Reference proteome</keyword>
<evidence type="ECO:0000313" key="3">
    <source>
        <dbReference type="Proteomes" id="UP000008467"/>
    </source>
</evidence>
<evidence type="ECO:0000313" key="2">
    <source>
        <dbReference type="EMBL" id="ADZ85932.1"/>
    </source>
</evidence>
<protein>
    <recommendedName>
        <fullName evidence="4">DUF4446 domain-containing protein</fullName>
    </recommendedName>
</protein>
<accession>F2JNP3</accession>
<sequence length="167" mass="19077">MEQIELLINDYLIYIVLGLGLLVIILMILVCVNAAKMKKIQRRYEMFMSKEDINLEELLVQYTKKLNVLLQNEKEMQTSIEYMEKTVKNCVQKVGVVRYQAIANMGADLSYTVALLDEQNDGVVLNGIYGRDGCYTYAKPINAGKSTYNLSEEEIQAIEQAMNKKSM</sequence>
<gene>
    <name evidence="2" type="ordered locus">Clole_4261</name>
</gene>
<evidence type="ECO:0000256" key="1">
    <source>
        <dbReference type="SAM" id="Phobius"/>
    </source>
</evidence>
<keyword evidence="1" id="KW-0812">Transmembrane</keyword>
<keyword evidence="1" id="KW-1133">Transmembrane helix</keyword>
<evidence type="ECO:0008006" key="4">
    <source>
        <dbReference type="Google" id="ProtNLM"/>
    </source>
</evidence>
<feature type="transmembrane region" description="Helical" evidence="1">
    <location>
        <begin position="12"/>
        <end position="35"/>
    </location>
</feature>
<reference evidence="2 3" key="1">
    <citation type="journal article" date="2011" name="J. Bacteriol.">
        <title>Complete genome sequence of the cellulose-degrading bacterium Cellulosilyticum lentocellum.</title>
        <authorList>
            <consortium name="US DOE Joint Genome Institute"/>
            <person name="Miller D.A."/>
            <person name="Suen G."/>
            <person name="Bruce D."/>
            <person name="Copeland A."/>
            <person name="Cheng J.F."/>
            <person name="Detter C."/>
            <person name="Goodwin L.A."/>
            <person name="Han C.S."/>
            <person name="Hauser L.J."/>
            <person name="Land M.L."/>
            <person name="Lapidus A."/>
            <person name="Lucas S."/>
            <person name="Meincke L."/>
            <person name="Pitluck S."/>
            <person name="Tapia R."/>
            <person name="Teshima H."/>
            <person name="Woyke T."/>
            <person name="Fox B.G."/>
            <person name="Angert E.R."/>
            <person name="Currie C.R."/>
        </authorList>
    </citation>
    <scope>NUCLEOTIDE SEQUENCE [LARGE SCALE GENOMIC DNA]</scope>
    <source>
        <strain evidence="3">ATCC 49066 / DSM 5427 / NCIMB 11756 / RHM5</strain>
    </source>
</reference>
<dbReference type="STRING" id="642492.Clole_4261"/>
<dbReference type="KEGG" id="cle:Clole_4261"/>
<dbReference type="HOGENOM" id="CLU_101313_1_0_9"/>
<dbReference type="AlphaFoldDB" id="F2JNP3"/>
<dbReference type="RefSeq" id="WP_013659201.1">
    <property type="nucleotide sequence ID" value="NC_015275.1"/>
</dbReference>